<dbReference type="AlphaFoldDB" id="A0A1L3FFL9"/>
<organism evidence="1 2">
    <name type="scientific">Bradyrhizobium japonicum</name>
    <dbReference type="NCBI Taxonomy" id="375"/>
    <lineage>
        <taxon>Bacteria</taxon>
        <taxon>Pseudomonadati</taxon>
        <taxon>Pseudomonadota</taxon>
        <taxon>Alphaproteobacteria</taxon>
        <taxon>Hyphomicrobiales</taxon>
        <taxon>Nitrobacteraceae</taxon>
        <taxon>Bradyrhizobium</taxon>
    </lineage>
</organism>
<dbReference type="Proteomes" id="UP000181962">
    <property type="component" value="Chromosome"/>
</dbReference>
<dbReference type="EMBL" id="CP017637">
    <property type="protein sequence ID" value="APG12099.1"/>
    <property type="molecule type" value="Genomic_DNA"/>
</dbReference>
<sequence>MFNNEVIAMGDTMMPERVRMLPLTSCLLALATGVSLPVGSVSAAPLQPAAIQQGATGPSDLIEVRAAVRRGGAAMGPRGGAVVHRGGAVVGPRGAAYRGRTAVIGPRGNVAVRSTTAVAGRGAWARPGYYHWPRGGAIAAGAAIGFVTAATAVAWAGAAPAPGMCWYYTDPSRTQGFWDYCQ</sequence>
<accession>A0A1L3FFL9</accession>
<gene>
    <name evidence="1" type="ORF">BKD09_27550</name>
</gene>
<name>A0A1L3FFL9_BRAJP</name>
<evidence type="ECO:0000313" key="1">
    <source>
        <dbReference type="EMBL" id="APG12099.1"/>
    </source>
</evidence>
<evidence type="ECO:0000313" key="2">
    <source>
        <dbReference type="Proteomes" id="UP000181962"/>
    </source>
</evidence>
<reference evidence="1 2" key="1">
    <citation type="submission" date="2016-11" db="EMBL/GenBank/DDBJ databases">
        <title>Complete Genome Sequence of Bradyrhizobium sp. strain J5, an isolated from soybean nodule in Hokkaido.</title>
        <authorList>
            <person name="Kanehara K."/>
        </authorList>
    </citation>
    <scope>NUCLEOTIDE SEQUENCE [LARGE SCALE GENOMIC DNA]</scope>
    <source>
        <strain evidence="1 2">J5</strain>
    </source>
</reference>
<proteinExistence type="predicted"/>
<protein>
    <submittedName>
        <fullName evidence="1">Uncharacterized protein</fullName>
    </submittedName>
</protein>